<evidence type="ECO:0008006" key="4">
    <source>
        <dbReference type="Google" id="ProtNLM"/>
    </source>
</evidence>
<comment type="caution">
    <text evidence="2">The sequence shown here is derived from an EMBL/GenBank/DDBJ whole genome shotgun (WGS) entry which is preliminary data.</text>
</comment>
<evidence type="ECO:0000313" key="3">
    <source>
        <dbReference type="Proteomes" id="UP000177596"/>
    </source>
</evidence>
<dbReference type="AlphaFoldDB" id="A0A1F8DJ20"/>
<name>A0A1F8DJ20_9BACT</name>
<keyword evidence="1" id="KW-1133">Transmembrane helix</keyword>
<proteinExistence type="predicted"/>
<evidence type="ECO:0000256" key="1">
    <source>
        <dbReference type="SAM" id="Phobius"/>
    </source>
</evidence>
<organism evidence="2 3">
    <name type="scientific">Candidatus Woesebacteria bacterium RIFOXYD1_FULL_43_18</name>
    <dbReference type="NCBI Taxonomy" id="1802551"/>
    <lineage>
        <taxon>Bacteria</taxon>
        <taxon>Candidatus Woeseibacteriota</taxon>
    </lineage>
</organism>
<dbReference type="Proteomes" id="UP000177596">
    <property type="component" value="Unassembled WGS sequence"/>
</dbReference>
<feature type="transmembrane region" description="Helical" evidence="1">
    <location>
        <begin position="139"/>
        <end position="168"/>
    </location>
</feature>
<dbReference type="EMBL" id="MGIL01000007">
    <property type="protein sequence ID" value="OGM88604.1"/>
    <property type="molecule type" value="Genomic_DNA"/>
</dbReference>
<evidence type="ECO:0000313" key="2">
    <source>
        <dbReference type="EMBL" id="OGM88604.1"/>
    </source>
</evidence>
<keyword evidence="1" id="KW-0472">Membrane</keyword>
<feature type="transmembrane region" description="Helical" evidence="1">
    <location>
        <begin position="103"/>
        <end position="133"/>
    </location>
</feature>
<sequence>MQKHKWLIISLVLSVFLMFFRFSHGIIQQDNYTGYAQALPDSVSKISFFESRLFPGLPILIYLATFLVQNYYLAGYLITSLSFIGSYFLLYKLTNSKLSILPLVFPPVLLNIASLIDTEFPFIFLILLGYFLIKKEKFAWAFMAIGLSVWFRLAGVAVMAGVFMYFLIEKRLRKFVTYLPYFLIPVAAFLIYNVYFFGPANPFYQVFTYKALHPARISLGVIQLAEDLLRAFRWGWYRILISGLAYMLLFAVLWVKSIKIRSLPFWIITGIYFFTLTVNLVPFLENLGRYLAPTVPLFWIIFHSRVKSNKWVYFLLPVSFVVAIL</sequence>
<feature type="transmembrane region" description="Helical" evidence="1">
    <location>
        <begin position="71"/>
        <end position="91"/>
    </location>
</feature>
<protein>
    <recommendedName>
        <fullName evidence="4">Glycosyltransferase RgtA/B/C/D-like domain-containing protein</fullName>
    </recommendedName>
</protein>
<feature type="transmembrane region" description="Helical" evidence="1">
    <location>
        <begin position="262"/>
        <end position="284"/>
    </location>
</feature>
<accession>A0A1F8DJ20</accession>
<feature type="transmembrane region" description="Helical" evidence="1">
    <location>
        <begin position="175"/>
        <end position="197"/>
    </location>
</feature>
<feature type="transmembrane region" description="Helical" evidence="1">
    <location>
        <begin position="236"/>
        <end position="255"/>
    </location>
</feature>
<gene>
    <name evidence="2" type="ORF">A2573_03285</name>
</gene>
<reference evidence="2 3" key="1">
    <citation type="journal article" date="2016" name="Nat. Commun.">
        <title>Thousands of microbial genomes shed light on interconnected biogeochemical processes in an aquifer system.</title>
        <authorList>
            <person name="Anantharaman K."/>
            <person name="Brown C.T."/>
            <person name="Hug L.A."/>
            <person name="Sharon I."/>
            <person name="Castelle C.J."/>
            <person name="Probst A.J."/>
            <person name="Thomas B.C."/>
            <person name="Singh A."/>
            <person name="Wilkins M.J."/>
            <person name="Karaoz U."/>
            <person name="Brodie E.L."/>
            <person name="Williams K.H."/>
            <person name="Hubbard S.S."/>
            <person name="Banfield J.F."/>
        </authorList>
    </citation>
    <scope>NUCLEOTIDE SEQUENCE [LARGE SCALE GENOMIC DNA]</scope>
</reference>
<keyword evidence="1" id="KW-0812">Transmembrane</keyword>